<keyword evidence="3" id="KW-1185">Reference proteome</keyword>
<organism evidence="2 3">
    <name type="scientific">Ichthyophthirius multifiliis</name>
    <name type="common">White spot disease agent</name>
    <name type="synonym">Ich</name>
    <dbReference type="NCBI Taxonomy" id="5932"/>
    <lineage>
        <taxon>Eukaryota</taxon>
        <taxon>Sar</taxon>
        <taxon>Alveolata</taxon>
        <taxon>Ciliophora</taxon>
        <taxon>Intramacronucleata</taxon>
        <taxon>Oligohymenophorea</taxon>
        <taxon>Hymenostomatida</taxon>
        <taxon>Ophryoglenina</taxon>
        <taxon>Ichthyophthirius</taxon>
    </lineage>
</organism>
<proteinExistence type="predicted"/>
<accession>G0QV66</accession>
<dbReference type="InParanoid" id="G0QV66"/>
<dbReference type="GeneID" id="14907021"/>
<evidence type="ECO:0000259" key="1">
    <source>
        <dbReference type="Pfam" id="PF18289"/>
    </source>
</evidence>
<evidence type="ECO:0000313" key="2">
    <source>
        <dbReference type="EMBL" id="EGR30907.1"/>
    </source>
</evidence>
<sequence>MTFCNAGPIAASCFLGKDVVESAHYAFICAVQDLTTLGYSLNIDFQFIKLTVNNKNLQYQYNQEFLNTLNSKNFEIKVIKNILKNIYIYSYVYIIKQLRKSNIPTSEYWTMSYLKNSDQNSLNTLLKRPNSKQVRYYNEKTQALKIMSLDLSTAEYINYSQKQKILPQLQKK</sequence>
<dbReference type="EMBL" id="GL983932">
    <property type="protein sequence ID" value="EGR30907.1"/>
    <property type="molecule type" value="Genomic_DNA"/>
</dbReference>
<feature type="domain" description="CCDC81 HU" evidence="1">
    <location>
        <begin position="1"/>
        <end position="72"/>
    </location>
</feature>
<evidence type="ECO:0000313" key="3">
    <source>
        <dbReference type="Proteomes" id="UP000008983"/>
    </source>
</evidence>
<dbReference type="InterPro" id="IPR040673">
    <property type="entry name" value="CCDC81_HU_dom_2"/>
</dbReference>
<dbReference type="RefSeq" id="XP_004032494.1">
    <property type="nucleotide sequence ID" value="XM_004032446.1"/>
</dbReference>
<dbReference type="Proteomes" id="UP000008983">
    <property type="component" value="Unassembled WGS sequence"/>
</dbReference>
<dbReference type="eggNOG" id="ENOG502SK6N">
    <property type="taxonomic scope" value="Eukaryota"/>
</dbReference>
<reference evidence="2 3" key="1">
    <citation type="submission" date="2011-07" db="EMBL/GenBank/DDBJ databases">
        <authorList>
            <person name="Coyne R."/>
            <person name="Brami D."/>
            <person name="Johnson J."/>
            <person name="Hostetler J."/>
            <person name="Hannick L."/>
            <person name="Clark T."/>
            <person name="Cassidy-Hanley D."/>
            <person name="Inman J."/>
        </authorList>
    </citation>
    <scope>NUCLEOTIDE SEQUENCE [LARGE SCALE GENOMIC DNA]</scope>
    <source>
        <strain evidence="2 3">G5</strain>
    </source>
</reference>
<protein>
    <recommendedName>
        <fullName evidence="1">CCDC81 HU domain-containing protein</fullName>
    </recommendedName>
</protein>
<gene>
    <name evidence="2" type="ORF">IMG5_121540</name>
</gene>
<dbReference type="AlphaFoldDB" id="G0QV66"/>
<name>G0QV66_ICHMU</name>
<dbReference type="Pfam" id="PF18289">
    <property type="entry name" value="HU-CCDC81_euk_2"/>
    <property type="match status" value="1"/>
</dbReference>